<reference evidence="1" key="1">
    <citation type="submission" date="2020-08" db="EMBL/GenBank/DDBJ databases">
        <title>Plant Genome Project.</title>
        <authorList>
            <person name="Zhang R.-G."/>
        </authorList>
    </citation>
    <scope>NUCLEOTIDE SEQUENCE</scope>
    <source>
        <strain evidence="1">WSP0</strain>
        <tissue evidence="1">Leaf</tissue>
    </source>
</reference>
<gene>
    <name evidence="1" type="ORF">RHGRI_012821</name>
</gene>
<accession>A0AAV6KSK0</accession>
<proteinExistence type="predicted"/>
<evidence type="ECO:0000313" key="2">
    <source>
        <dbReference type="Proteomes" id="UP000823749"/>
    </source>
</evidence>
<protein>
    <submittedName>
        <fullName evidence="1">Uncharacterized protein</fullName>
    </submittedName>
</protein>
<dbReference type="Proteomes" id="UP000823749">
    <property type="component" value="Chromosome 4"/>
</dbReference>
<dbReference type="AlphaFoldDB" id="A0AAV6KSK0"/>
<name>A0AAV6KSK0_9ERIC</name>
<evidence type="ECO:0000313" key="1">
    <source>
        <dbReference type="EMBL" id="KAG5555406.1"/>
    </source>
</evidence>
<keyword evidence="2" id="KW-1185">Reference proteome</keyword>
<sequence>MADVNGKTNRKKGVFGDGEFPQFPLHWNTLSSKMTHFWFRQMLFFLVPATNLCDLECNDSFFFRGLDLRYDVIVNPKNGDGNPSSPFIPKCGHTTLDCDESGSP</sequence>
<dbReference type="EMBL" id="JACTNZ010000004">
    <property type="protein sequence ID" value="KAG5555406.1"/>
    <property type="molecule type" value="Genomic_DNA"/>
</dbReference>
<organism evidence="1 2">
    <name type="scientific">Rhododendron griersonianum</name>
    <dbReference type="NCBI Taxonomy" id="479676"/>
    <lineage>
        <taxon>Eukaryota</taxon>
        <taxon>Viridiplantae</taxon>
        <taxon>Streptophyta</taxon>
        <taxon>Embryophyta</taxon>
        <taxon>Tracheophyta</taxon>
        <taxon>Spermatophyta</taxon>
        <taxon>Magnoliopsida</taxon>
        <taxon>eudicotyledons</taxon>
        <taxon>Gunneridae</taxon>
        <taxon>Pentapetalae</taxon>
        <taxon>asterids</taxon>
        <taxon>Ericales</taxon>
        <taxon>Ericaceae</taxon>
        <taxon>Ericoideae</taxon>
        <taxon>Rhodoreae</taxon>
        <taxon>Rhododendron</taxon>
    </lineage>
</organism>
<comment type="caution">
    <text evidence="1">The sequence shown here is derived from an EMBL/GenBank/DDBJ whole genome shotgun (WGS) entry which is preliminary data.</text>
</comment>